<organism evidence="11 12">
    <name type="scientific">Polypterus senegalus</name>
    <name type="common">Senegal bichir</name>
    <dbReference type="NCBI Taxonomy" id="55291"/>
    <lineage>
        <taxon>Eukaryota</taxon>
        <taxon>Metazoa</taxon>
        <taxon>Chordata</taxon>
        <taxon>Craniata</taxon>
        <taxon>Vertebrata</taxon>
        <taxon>Euteleostomi</taxon>
        <taxon>Actinopterygii</taxon>
        <taxon>Polypteriformes</taxon>
        <taxon>Polypteridae</taxon>
        <taxon>Polypterus</taxon>
    </lineage>
</organism>
<dbReference type="Pfam" id="PF00077">
    <property type="entry name" value="RVP"/>
    <property type="match status" value="1"/>
</dbReference>
<feature type="region of interest" description="Disordered" evidence="9">
    <location>
        <begin position="433"/>
        <end position="469"/>
    </location>
</feature>
<protein>
    <submittedName>
        <fullName evidence="11">RFTN2 protein</fullName>
    </submittedName>
</protein>
<dbReference type="Gene3D" id="2.40.70.10">
    <property type="entry name" value="Acid Proteases"/>
    <property type="match status" value="1"/>
</dbReference>
<dbReference type="GO" id="GO:0005886">
    <property type="term" value="C:plasma membrane"/>
    <property type="evidence" value="ECO:0007669"/>
    <property type="project" value="UniProtKB-SubCell"/>
</dbReference>
<dbReference type="Pfam" id="PF15250">
    <property type="entry name" value="Raftlin"/>
    <property type="match status" value="2"/>
</dbReference>
<sequence>MRVTRAIGQVLPCSKSFASYNITGGKRPRGEAVRGPSLRFSAPLHNDCLKVGRCGFSTGLYLDCTIDGRPCSALMDTGSTICLLQKGVLPETAGLLPEDWTPTNSELRSVTGERTVMPGKKLLSVLVGTSQTSHEFWLADIKDKCIIGLDLLAHWGARVDVSRAVLCFGNETVPLWSGWNRPGRTARVDSPGHHCSLAPNHCLEVAENPQESIAGQTNSSHDPPSAETDSFDVAVADFAELRTDNPIPGRSPHVPLCCQRIHERPGPLAVMGCGLRKLEDPDDSSPGKIYSTLKRAQVETKSDAVYEYTLLDFSLEGSTNPEIIRISSLRDITCELEQHYRKGFVLATLHPVVLSVGRKRQLPLSLLYRAVLSRRRPSSKYAASAGPGTPRLLIEEWPLPGETLTSEVVSCLLDKVNICGQRGMRFLGFVPQQSKGTSQTCNGGVPSPKPSSRGSPNGQSSESGIEDDPLQENDTRLFALFHIWDTGYPAWTAPDEDHPRWTYHQGALSMKVTRKGQMISGLEADWLELTTSYYKKGWSLIDSFVYWETRKGEPVPRSLEGLFVYEEGRGCNEPTQGNDTIVVEQWTVIEGSEVKTDYGPLIHTLAEFGWLLTSVLPTPIIRHDSDGNLCTKQVVFLQRPVGGSSSEPRPLRQEKLASQSPHPEVSPHTVSRGVGGASRDVFGAGDGDFSSFGGYPNMLKDLEEVGYEQEEGASEVTCM</sequence>
<evidence type="ECO:0000313" key="11">
    <source>
        <dbReference type="EMBL" id="KAG2458960.1"/>
    </source>
</evidence>
<dbReference type="EMBL" id="JAATIS010005477">
    <property type="protein sequence ID" value="KAG2458960.1"/>
    <property type="molecule type" value="Genomic_DNA"/>
</dbReference>
<comment type="subcellular location">
    <subcellularLocation>
        <location evidence="1">Cell membrane</location>
        <topology evidence="1">Lipid-anchor</topology>
    </subcellularLocation>
</comment>
<dbReference type="InterPro" id="IPR018061">
    <property type="entry name" value="Retropepsins"/>
</dbReference>
<keyword evidence="8" id="KW-0449">Lipoprotein</keyword>
<dbReference type="InterPro" id="IPR021109">
    <property type="entry name" value="Peptidase_aspartic_dom_sf"/>
</dbReference>
<dbReference type="PANTHER" id="PTHR17601:SF1">
    <property type="entry name" value="RAFTLIN-2"/>
    <property type="match status" value="1"/>
</dbReference>
<keyword evidence="12" id="KW-1185">Reference proteome</keyword>
<keyword evidence="6" id="KW-0472">Membrane</keyword>
<dbReference type="InterPro" id="IPR028169">
    <property type="entry name" value="Raftlin"/>
</dbReference>
<evidence type="ECO:0000256" key="6">
    <source>
        <dbReference type="ARBA" id="ARBA00023136"/>
    </source>
</evidence>
<evidence type="ECO:0000256" key="4">
    <source>
        <dbReference type="ARBA" id="ARBA00022707"/>
    </source>
</evidence>
<keyword evidence="3" id="KW-1003">Cell membrane</keyword>
<evidence type="ECO:0000256" key="9">
    <source>
        <dbReference type="SAM" id="MobiDB-lite"/>
    </source>
</evidence>
<dbReference type="Proteomes" id="UP000886611">
    <property type="component" value="Unassembled WGS sequence"/>
</dbReference>
<feature type="domain" description="Retropepsins" evidence="10">
    <location>
        <begin position="64"/>
        <end position="159"/>
    </location>
</feature>
<feature type="non-terminal residue" evidence="11">
    <location>
        <position position="719"/>
    </location>
</feature>
<feature type="compositionally biased region" description="Polar residues" evidence="9">
    <location>
        <begin position="450"/>
        <end position="463"/>
    </location>
</feature>
<gene>
    <name evidence="11" type="primary">Rftn2</name>
    <name evidence="11" type="ORF">GTO96_0019053</name>
</gene>
<evidence type="ECO:0000259" key="10">
    <source>
        <dbReference type="Pfam" id="PF00077"/>
    </source>
</evidence>
<keyword evidence="5" id="KW-0378">Hydrolase</keyword>
<reference evidence="11 12" key="1">
    <citation type="journal article" date="2021" name="Cell">
        <title>Tracing the genetic footprints of vertebrate landing in non-teleost ray-finned fishes.</title>
        <authorList>
            <person name="Bi X."/>
            <person name="Wang K."/>
            <person name="Yang L."/>
            <person name="Pan H."/>
            <person name="Jiang H."/>
            <person name="Wei Q."/>
            <person name="Fang M."/>
            <person name="Yu H."/>
            <person name="Zhu C."/>
            <person name="Cai Y."/>
            <person name="He Y."/>
            <person name="Gan X."/>
            <person name="Zeng H."/>
            <person name="Yu D."/>
            <person name="Zhu Y."/>
            <person name="Jiang H."/>
            <person name="Qiu Q."/>
            <person name="Yang H."/>
            <person name="Zhang Y.E."/>
            <person name="Wang W."/>
            <person name="Zhu M."/>
            <person name="He S."/>
            <person name="Zhang G."/>
        </authorList>
    </citation>
    <scope>NUCLEOTIDE SEQUENCE [LARGE SCALE GENOMIC DNA]</scope>
    <source>
        <strain evidence="11">Bchr_013</strain>
    </source>
</reference>
<evidence type="ECO:0000313" key="12">
    <source>
        <dbReference type="Proteomes" id="UP000886611"/>
    </source>
</evidence>
<evidence type="ECO:0000256" key="1">
    <source>
        <dbReference type="ARBA" id="ARBA00004193"/>
    </source>
</evidence>
<proteinExistence type="inferred from homology"/>
<dbReference type="AlphaFoldDB" id="A0A8X7WZI5"/>
<dbReference type="SUPFAM" id="SSF50630">
    <property type="entry name" value="Acid proteases"/>
    <property type="match status" value="1"/>
</dbReference>
<feature type="region of interest" description="Disordered" evidence="9">
    <location>
        <begin position="640"/>
        <end position="677"/>
    </location>
</feature>
<evidence type="ECO:0000256" key="7">
    <source>
        <dbReference type="ARBA" id="ARBA00023139"/>
    </source>
</evidence>
<feature type="compositionally biased region" description="Polar residues" evidence="9">
    <location>
        <begin position="433"/>
        <end position="442"/>
    </location>
</feature>
<evidence type="ECO:0000256" key="3">
    <source>
        <dbReference type="ARBA" id="ARBA00022475"/>
    </source>
</evidence>
<evidence type="ECO:0000256" key="5">
    <source>
        <dbReference type="ARBA" id="ARBA00022801"/>
    </source>
</evidence>
<feature type="non-terminal residue" evidence="11">
    <location>
        <position position="1"/>
    </location>
</feature>
<keyword evidence="7" id="KW-0564">Palmitate</keyword>
<comment type="caution">
    <text evidence="11">The sequence shown here is derived from an EMBL/GenBank/DDBJ whole genome shotgun (WGS) entry which is preliminary data.</text>
</comment>
<evidence type="ECO:0000256" key="2">
    <source>
        <dbReference type="ARBA" id="ARBA00006390"/>
    </source>
</evidence>
<name>A0A8X7WZI5_POLSE</name>
<evidence type="ECO:0000256" key="8">
    <source>
        <dbReference type="ARBA" id="ARBA00023288"/>
    </source>
</evidence>
<dbReference type="GO" id="GO:0016787">
    <property type="term" value="F:hydrolase activity"/>
    <property type="evidence" value="ECO:0007669"/>
    <property type="project" value="UniProtKB-KW"/>
</dbReference>
<comment type="similarity">
    <text evidence="2">Belongs to the raftlin family.</text>
</comment>
<accession>A0A8X7WZI5</accession>
<dbReference type="PANTHER" id="PTHR17601">
    <property type="entry name" value="RAFTLIN-RELATED"/>
    <property type="match status" value="1"/>
</dbReference>
<keyword evidence="4" id="KW-0519">Myristate</keyword>